<feature type="region of interest" description="Disordered" evidence="5">
    <location>
        <begin position="1"/>
        <end position="83"/>
    </location>
</feature>
<feature type="compositionally biased region" description="Basic and acidic residues" evidence="5">
    <location>
        <begin position="537"/>
        <end position="547"/>
    </location>
</feature>
<dbReference type="InterPro" id="IPR047157">
    <property type="entry name" value="PHRF1/Atg35"/>
</dbReference>
<evidence type="ECO:0000256" key="4">
    <source>
        <dbReference type="PROSITE-ProRule" id="PRU00175"/>
    </source>
</evidence>
<feature type="region of interest" description="Disordered" evidence="5">
    <location>
        <begin position="1297"/>
        <end position="1394"/>
    </location>
</feature>
<feature type="region of interest" description="Disordered" evidence="5">
    <location>
        <begin position="1111"/>
        <end position="1133"/>
    </location>
</feature>
<dbReference type="EMBL" id="BPLQ01013715">
    <property type="protein sequence ID" value="GIY74225.1"/>
    <property type="molecule type" value="Genomic_DNA"/>
</dbReference>
<feature type="region of interest" description="Disordered" evidence="5">
    <location>
        <begin position="1448"/>
        <end position="1668"/>
    </location>
</feature>
<feature type="compositionally biased region" description="Basic and acidic residues" evidence="5">
    <location>
        <begin position="691"/>
        <end position="737"/>
    </location>
</feature>
<name>A0AAV4VWI4_9ARAC</name>
<keyword evidence="9" id="KW-1185">Reference proteome</keyword>
<organism evidence="8 9">
    <name type="scientific">Caerostris darwini</name>
    <dbReference type="NCBI Taxonomy" id="1538125"/>
    <lineage>
        <taxon>Eukaryota</taxon>
        <taxon>Metazoa</taxon>
        <taxon>Ecdysozoa</taxon>
        <taxon>Arthropoda</taxon>
        <taxon>Chelicerata</taxon>
        <taxon>Arachnida</taxon>
        <taxon>Araneae</taxon>
        <taxon>Araneomorphae</taxon>
        <taxon>Entelegynae</taxon>
        <taxon>Araneoidea</taxon>
        <taxon>Araneidae</taxon>
        <taxon>Caerostris</taxon>
    </lineage>
</organism>
<feature type="region of interest" description="Disordered" evidence="5">
    <location>
        <begin position="409"/>
        <end position="443"/>
    </location>
</feature>
<feature type="region of interest" description="Disordered" evidence="5">
    <location>
        <begin position="459"/>
        <end position="516"/>
    </location>
</feature>
<feature type="domain" description="PHD-type" evidence="6">
    <location>
        <begin position="196"/>
        <end position="246"/>
    </location>
</feature>
<feature type="compositionally biased region" description="Low complexity" evidence="5">
    <location>
        <begin position="65"/>
        <end position="77"/>
    </location>
</feature>
<dbReference type="PROSITE" id="PS00518">
    <property type="entry name" value="ZF_RING_1"/>
    <property type="match status" value="1"/>
</dbReference>
<evidence type="ECO:0000313" key="8">
    <source>
        <dbReference type="EMBL" id="GIY74225.1"/>
    </source>
</evidence>
<evidence type="ECO:0000313" key="9">
    <source>
        <dbReference type="Proteomes" id="UP001054837"/>
    </source>
</evidence>
<dbReference type="PROSITE" id="PS50089">
    <property type="entry name" value="ZF_RING_2"/>
    <property type="match status" value="1"/>
</dbReference>
<protein>
    <submittedName>
        <fullName evidence="8">PHD and RING finger domain-containing protein 1</fullName>
    </submittedName>
</protein>
<feature type="compositionally biased region" description="Basic and acidic residues" evidence="5">
    <location>
        <begin position="1314"/>
        <end position="1327"/>
    </location>
</feature>
<evidence type="ECO:0000256" key="1">
    <source>
        <dbReference type="ARBA" id="ARBA00022723"/>
    </source>
</evidence>
<feature type="compositionally biased region" description="Basic and acidic residues" evidence="5">
    <location>
        <begin position="1159"/>
        <end position="1236"/>
    </location>
</feature>
<feature type="compositionally biased region" description="Low complexity" evidence="5">
    <location>
        <begin position="877"/>
        <end position="890"/>
    </location>
</feature>
<feature type="compositionally biased region" description="Basic residues" evidence="5">
    <location>
        <begin position="19"/>
        <end position="28"/>
    </location>
</feature>
<keyword evidence="3" id="KW-0862">Zinc</keyword>
<proteinExistence type="predicted"/>
<dbReference type="InterPro" id="IPR001965">
    <property type="entry name" value="Znf_PHD"/>
</dbReference>
<dbReference type="InterPro" id="IPR001841">
    <property type="entry name" value="Znf_RING"/>
</dbReference>
<dbReference type="SMART" id="SM00184">
    <property type="entry name" value="RING"/>
    <property type="match status" value="2"/>
</dbReference>
<feature type="compositionally biased region" description="Basic and acidic residues" evidence="5">
    <location>
        <begin position="1334"/>
        <end position="1366"/>
    </location>
</feature>
<feature type="region of interest" description="Disordered" evidence="5">
    <location>
        <begin position="877"/>
        <end position="897"/>
    </location>
</feature>
<feature type="compositionally biased region" description="Acidic residues" evidence="5">
    <location>
        <begin position="589"/>
        <end position="607"/>
    </location>
</feature>
<feature type="region of interest" description="Disordered" evidence="5">
    <location>
        <begin position="1753"/>
        <end position="1779"/>
    </location>
</feature>
<dbReference type="PROSITE" id="PS01359">
    <property type="entry name" value="ZF_PHD_1"/>
    <property type="match status" value="1"/>
</dbReference>
<feature type="compositionally biased region" description="Basic and acidic residues" evidence="5">
    <location>
        <begin position="1448"/>
        <end position="1474"/>
    </location>
</feature>
<feature type="region of interest" description="Disordered" evidence="5">
    <location>
        <begin position="576"/>
        <end position="746"/>
    </location>
</feature>
<feature type="compositionally biased region" description="Basic and acidic residues" evidence="5">
    <location>
        <begin position="1297"/>
        <end position="1307"/>
    </location>
</feature>
<keyword evidence="2 4" id="KW-0863">Zinc-finger</keyword>
<evidence type="ECO:0000259" key="7">
    <source>
        <dbReference type="PROSITE" id="PS50089"/>
    </source>
</evidence>
<dbReference type="InterPro" id="IPR019787">
    <property type="entry name" value="Znf_PHD-finger"/>
</dbReference>
<evidence type="ECO:0000256" key="5">
    <source>
        <dbReference type="SAM" id="MobiDB-lite"/>
    </source>
</evidence>
<dbReference type="Pfam" id="PF13639">
    <property type="entry name" value="zf-RING_2"/>
    <property type="match status" value="1"/>
</dbReference>
<dbReference type="Gene3D" id="3.30.40.10">
    <property type="entry name" value="Zinc/RING finger domain, C3HC4 (zinc finger)"/>
    <property type="match status" value="2"/>
</dbReference>
<feature type="region of interest" description="Disordered" evidence="5">
    <location>
        <begin position="917"/>
        <end position="960"/>
    </location>
</feature>
<dbReference type="PANTHER" id="PTHR12618:SF20">
    <property type="entry name" value="PHD AND RING FINGER DOMAIN-CONTAINING PROTEIN 1"/>
    <property type="match status" value="1"/>
</dbReference>
<feature type="compositionally biased region" description="Acidic residues" evidence="5">
    <location>
        <begin position="548"/>
        <end position="561"/>
    </location>
</feature>
<feature type="compositionally biased region" description="Polar residues" evidence="5">
    <location>
        <begin position="1528"/>
        <end position="1549"/>
    </location>
</feature>
<accession>A0AAV4VWI4</accession>
<feature type="compositionally biased region" description="Pro residues" evidence="5">
    <location>
        <begin position="1615"/>
        <end position="1647"/>
    </location>
</feature>
<evidence type="ECO:0000259" key="6">
    <source>
        <dbReference type="PROSITE" id="PS50016"/>
    </source>
</evidence>
<dbReference type="SMART" id="SM00249">
    <property type="entry name" value="PHD"/>
    <property type="match status" value="1"/>
</dbReference>
<dbReference type="SUPFAM" id="SSF57903">
    <property type="entry name" value="FYVE/PHD zinc finger"/>
    <property type="match status" value="1"/>
</dbReference>
<dbReference type="PANTHER" id="PTHR12618">
    <property type="entry name" value="PHD AND RING FINGER DOMAIN-CONTAINING PROTEIN 1"/>
    <property type="match status" value="1"/>
</dbReference>
<dbReference type="PROSITE" id="PS50016">
    <property type="entry name" value="ZF_PHD_2"/>
    <property type="match status" value="1"/>
</dbReference>
<feature type="compositionally biased region" description="Basic and acidic residues" evidence="5">
    <location>
        <begin position="1249"/>
        <end position="1275"/>
    </location>
</feature>
<dbReference type="InterPro" id="IPR019786">
    <property type="entry name" value="Zinc_finger_PHD-type_CS"/>
</dbReference>
<evidence type="ECO:0000256" key="3">
    <source>
        <dbReference type="ARBA" id="ARBA00022833"/>
    </source>
</evidence>
<reference evidence="8 9" key="1">
    <citation type="submission" date="2021-06" db="EMBL/GenBank/DDBJ databases">
        <title>Caerostris darwini draft genome.</title>
        <authorList>
            <person name="Kono N."/>
            <person name="Arakawa K."/>
        </authorList>
    </citation>
    <scope>NUCLEOTIDE SEQUENCE [LARGE SCALE GENOMIC DNA]</scope>
</reference>
<gene>
    <name evidence="8" type="primary">Phrf1_0</name>
    <name evidence="8" type="ORF">CDAR_183371</name>
</gene>
<dbReference type="InterPro" id="IPR011011">
    <property type="entry name" value="Znf_FYVE_PHD"/>
</dbReference>
<comment type="caution">
    <text evidence="8">The sequence shown here is derived from an EMBL/GenBank/DDBJ whole genome shotgun (WGS) entry which is preliminary data.</text>
</comment>
<dbReference type="InterPro" id="IPR013083">
    <property type="entry name" value="Znf_RING/FYVE/PHD"/>
</dbReference>
<evidence type="ECO:0000256" key="2">
    <source>
        <dbReference type="ARBA" id="ARBA00022771"/>
    </source>
</evidence>
<dbReference type="InterPro" id="IPR017907">
    <property type="entry name" value="Znf_RING_CS"/>
</dbReference>
<feature type="domain" description="RING-type" evidence="7">
    <location>
        <begin position="93"/>
        <end position="134"/>
    </location>
</feature>
<sequence length="1873" mass="210889">MASSKDSRDLSSDEEIVHVVRKHKKKPKNIFSSSDSEDEDSDIEIKRKVNRKPIQFESEDESNDNKVNSCNSNVKNSTEVSNDLSDNEQTEKCAICLSKFLGQDIATPETCDHVFCLGCLQQWAKNVNTCPIDRLKFNLILIRHHKEKKIAKTLYVNNSVLSSHSDSDTDSVMIDSFEDFMPAFEILPNFEPFSAVDCCDLCGRDKNESACLRCHSCGNLYHEYCVHSPLGSTSSDAWKCHKCENNFILNFASSLRPHRSLSTETRTTTPITPPCINRHRSLNQNLLITKSIFRSIRSSSDSSDEETNANRSVPSRLFQNSIVSSATKSKFPLLRKRRNELLRSRSQALVSAATSAAPDSSFYDADSDYEYRVSTPIPNFDVVGSILESQTLLHSPDVLTLRRDGTVLRNSKTKNDATAVTPPPSLSDDSSQSSLPSSSSLNNDIKLPLLDSFIAKQRPMNPAQSNSSKYSGGAPKQAYSCSSSGTTLQRSANYEDSSTPRPINSANSNERFGNEHCPPVVQRNFCSTSTAEDMKKDVRASKSHHSEDEVDIYSDIESVGEEEGEIVESIKIAFKCDDTQINNPNDSSDSSDNDLIIDEDQQAEEDNEKTKEIDEPQANEVACESDESNISSNVASEDDDQLRIDTNPPNKSDSCIENSNEACYKSSGESSQEAFQNEESNNSKAAVKNESSFKNESDSEVEPSKNESDSEVDPSKNESDSEVDPSKNESDSDLDLHENDDENSLNNVNKRLQDITDHQENDEILLNSTKKICQDNLNTSCTNIKSPKSCREESNEEFEMQCENSVSNENSGYYDNSCIEEVSNMETENTCDSVSQTGETENLIVSNHSNLSDPASQESNLNFQSDKNLNFSFVQDQQNTTTTNSSNIIQENKQNEEKSELIDICSDIVLKSDDEDNLDSLENASTPCLDENLDGQLENSPPPDESFENGQDFEVSSPNHLEYDYEKVNVVMDEKNESNLNVESPGKDPKKNKLPLRIEDISETGNDIIVCGFQGNSSTNSTEKDLNEVVQKIDHFSSNHNDVSEEVTVLSVEHNKQETSHSNQSFEDQEEGEIIEERPVHRCKKRKDRLRDDTGEYGEFAPRINISNLPRIPKLKRDRDKDSIPETVSFENKRTSVLSRVDLGGVDISWKRLSKHTRERSYRDGRPKDERLLYRERESRNKDKSDTSRKSDSKNSERRREEKKLESEKSKTDYDSRSRKVDKNKSEDRNYSDREKRKSRKEKHSKDKHTKEKKDKHEKSKHSKGEDKYEREKLKEELRYERDLRYEKEERFERLVYEKGKFKEKEHKSKHKDRKNENSKSGKDHSREKHKHIHSSDHFSDKQREREVRKIDDKLKIVVEQKESRKEKSKHKERKEAKHEKKQVLQRKVENERSPYAELTSIESKEIFAKGDSIIINVNFNRASSPKINALPDGCESNLKDKKILSEDMELDKSLGPDENKVKSKHSSTDKSKNSLDCTTIKRPATPPEKNPVLSVSESYWQGGDDPDDNNSPESEKSVQEICEENGNDTGSANEFEANNFSNSCSSPEVQIVASVPKENNPVIEETSFVSDKDVNSNISKESENFSTKRRSPRSPSPPSPADNDSYDPCEPTTSPSPPPMPSAPPLPTINPKPPPSPELPPLPPEPEPIDVREDSRNIKPSTSSDFSNVSTVLVSSVVQPITVHSQTSMASPISVQSMLLPPSFMSHVSSAASNLPGMSNLVPPRNGAFQMGNVMLPTNHVQQVMRGSFMPHMHGNSTLPPPPNPPNMSHMSSVPPPPPPPAGMTLLSQPRHPQLNIQPPLTPNSLLQSLTMAHGMAPPPMQMIHHLPPIFLVFLQIINLPSCVQHKINPQVFLQALRINLFQDWCFHKTKL</sequence>
<feature type="compositionally biased region" description="Basic residues" evidence="5">
    <location>
        <begin position="1237"/>
        <end position="1248"/>
    </location>
</feature>
<dbReference type="SUPFAM" id="SSF57850">
    <property type="entry name" value="RING/U-box"/>
    <property type="match status" value="1"/>
</dbReference>
<feature type="compositionally biased region" description="Low complexity" evidence="5">
    <location>
        <begin position="426"/>
        <end position="441"/>
    </location>
</feature>
<feature type="compositionally biased region" description="Polar residues" evidence="5">
    <location>
        <begin position="647"/>
        <end position="690"/>
    </location>
</feature>
<feature type="region of interest" description="Disordered" evidence="5">
    <location>
        <begin position="1152"/>
        <end position="1275"/>
    </location>
</feature>
<feature type="region of interest" description="Disordered" evidence="5">
    <location>
        <begin position="537"/>
        <end position="561"/>
    </location>
</feature>
<dbReference type="GO" id="GO:0008270">
    <property type="term" value="F:zinc ion binding"/>
    <property type="evidence" value="ECO:0007669"/>
    <property type="project" value="UniProtKB-KW"/>
</dbReference>
<feature type="compositionally biased region" description="Basic and acidic residues" evidence="5">
    <location>
        <begin position="1115"/>
        <end position="1124"/>
    </location>
</feature>
<keyword evidence="1" id="KW-0479">Metal-binding</keyword>
<feature type="compositionally biased region" description="Polar residues" evidence="5">
    <location>
        <begin position="479"/>
        <end position="511"/>
    </location>
</feature>
<feature type="compositionally biased region" description="Basic and acidic residues" evidence="5">
    <location>
        <begin position="1"/>
        <end position="18"/>
    </location>
</feature>
<dbReference type="Proteomes" id="UP001054837">
    <property type="component" value="Unassembled WGS sequence"/>
</dbReference>
<feature type="compositionally biased region" description="Basic and acidic residues" evidence="5">
    <location>
        <begin position="1374"/>
        <end position="1394"/>
    </location>
</feature>